<dbReference type="SUPFAM" id="SSF50494">
    <property type="entry name" value="Trypsin-like serine proteases"/>
    <property type="match status" value="1"/>
</dbReference>
<dbReference type="RefSeq" id="XP_026727807.1">
    <property type="nucleotide sequence ID" value="XM_026872006.1"/>
</dbReference>
<keyword evidence="8" id="KW-1185">Reference proteome</keyword>
<evidence type="ECO:0000256" key="3">
    <source>
        <dbReference type="ARBA" id="ARBA00022825"/>
    </source>
</evidence>
<dbReference type="KEGG" id="tnl:113493957"/>
<evidence type="ECO:0000256" key="1">
    <source>
        <dbReference type="ARBA" id="ARBA00022670"/>
    </source>
</evidence>
<dbReference type="Pfam" id="PF00089">
    <property type="entry name" value="Trypsin"/>
    <property type="match status" value="1"/>
</dbReference>
<dbReference type="PROSITE" id="PS50240">
    <property type="entry name" value="TRYPSIN_DOM"/>
    <property type="match status" value="1"/>
</dbReference>
<reference evidence="9" key="1">
    <citation type="submission" date="2025-08" db="UniProtKB">
        <authorList>
            <consortium name="RefSeq"/>
        </authorList>
    </citation>
    <scope>IDENTIFICATION</scope>
</reference>
<dbReference type="GO" id="GO:0004252">
    <property type="term" value="F:serine-type endopeptidase activity"/>
    <property type="evidence" value="ECO:0007669"/>
    <property type="project" value="InterPro"/>
</dbReference>
<keyword evidence="6" id="KW-0732">Signal</keyword>
<evidence type="ECO:0000256" key="4">
    <source>
        <dbReference type="ARBA" id="ARBA00023157"/>
    </source>
</evidence>
<accession>A0A7E5VHK7</accession>
<dbReference type="OrthoDB" id="6261922at2759"/>
<dbReference type="PANTHER" id="PTHR24276">
    <property type="entry name" value="POLYSERASE-RELATED"/>
    <property type="match status" value="1"/>
</dbReference>
<keyword evidence="3" id="KW-0720">Serine protease</keyword>
<proteinExistence type="predicted"/>
<dbReference type="PANTHER" id="PTHR24276:SF91">
    <property type="entry name" value="AT26814P-RELATED"/>
    <property type="match status" value="1"/>
</dbReference>
<keyword evidence="1" id="KW-0645">Protease</keyword>
<feature type="domain" description="Peptidase S1" evidence="7">
    <location>
        <begin position="65"/>
        <end position="308"/>
    </location>
</feature>
<organism evidence="8 9">
    <name type="scientific">Trichoplusia ni</name>
    <name type="common">Cabbage looper</name>
    <dbReference type="NCBI Taxonomy" id="7111"/>
    <lineage>
        <taxon>Eukaryota</taxon>
        <taxon>Metazoa</taxon>
        <taxon>Ecdysozoa</taxon>
        <taxon>Arthropoda</taxon>
        <taxon>Hexapoda</taxon>
        <taxon>Insecta</taxon>
        <taxon>Pterygota</taxon>
        <taxon>Neoptera</taxon>
        <taxon>Endopterygota</taxon>
        <taxon>Lepidoptera</taxon>
        <taxon>Glossata</taxon>
        <taxon>Ditrysia</taxon>
        <taxon>Noctuoidea</taxon>
        <taxon>Noctuidae</taxon>
        <taxon>Plusiinae</taxon>
        <taxon>Trichoplusia</taxon>
    </lineage>
</organism>
<sequence>MIFIKLNRYNSIVNILLIFLFSSAECFSPDLTNKDRNYSRAALKPLFDENLFWVSGDIPILNRKVFKGMRVTIREHPYIASVRRDLAHYCVATMLTKNVFVTVAHPLIDIPIFEFTVVVGENYADRGSGLLTVTIIIIHELFDRYTLANDVALIRVYEDTAYRCSVKSIQLVHPSIPLNRARAFVTGWGRCDRTGRELCLPRSTKFTPGEKLDPMLRTVSFIIKLPNYYCEGYKQNGVNFSPGMMCLGQAREEDKMAPCLAAPGAPLVVEAHLAGLLSWGYGCGYDNDLPLVYTNIQHHQPWFLHNIPILRRITHSNLTILFEAERAFVMSMWLAMTRIHPPPPLTVLDKPLEMLKLDRELAKLRGKVYDLRDYLFNGIQHLYKVRLYEILRQRILERQFLIKIRNEAIKMSPEPFLNLSFDSEPEIMQQMKIHEKPRVLEEPEVTDTESDNSYGD</sequence>
<gene>
    <name evidence="9" type="primary">LOC113493957</name>
</gene>
<dbReference type="Gene3D" id="2.40.10.10">
    <property type="entry name" value="Trypsin-like serine proteases"/>
    <property type="match status" value="2"/>
</dbReference>
<dbReference type="GeneID" id="113493957"/>
<dbReference type="GO" id="GO:0006508">
    <property type="term" value="P:proteolysis"/>
    <property type="evidence" value="ECO:0007669"/>
    <property type="project" value="UniProtKB-KW"/>
</dbReference>
<dbReference type="InterPro" id="IPR043504">
    <property type="entry name" value="Peptidase_S1_PA_chymotrypsin"/>
</dbReference>
<name>A0A7E5VHK7_TRINI</name>
<dbReference type="SMART" id="SM00020">
    <property type="entry name" value="Tryp_SPc"/>
    <property type="match status" value="1"/>
</dbReference>
<evidence type="ECO:0000256" key="2">
    <source>
        <dbReference type="ARBA" id="ARBA00022801"/>
    </source>
</evidence>
<dbReference type="InParanoid" id="A0A7E5VHK7"/>
<evidence type="ECO:0000313" key="8">
    <source>
        <dbReference type="Proteomes" id="UP000322000"/>
    </source>
</evidence>
<evidence type="ECO:0000256" key="5">
    <source>
        <dbReference type="SAM" id="MobiDB-lite"/>
    </source>
</evidence>
<evidence type="ECO:0000313" key="9">
    <source>
        <dbReference type="RefSeq" id="XP_026727807.1"/>
    </source>
</evidence>
<protein>
    <submittedName>
        <fullName evidence="9">Trypsin beta-like isoform X1</fullName>
    </submittedName>
</protein>
<dbReference type="InterPro" id="IPR050430">
    <property type="entry name" value="Peptidase_S1"/>
</dbReference>
<feature type="region of interest" description="Disordered" evidence="5">
    <location>
        <begin position="435"/>
        <end position="456"/>
    </location>
</feature>
<feature type="signal peptide" evidence="6">
    <location>
        <begin position="1"/>
        <end position="26"/>
    </location>
</feature>
<keyword evidence="4" id="KW-1015">Disulfide bond</keyword>
<evidence type="ECO:0000256" key="6">
    <source>
        <dbReference type="SAM" id="SignalP"/>
    </source>
</evidence>
<dbReference type="AlphaFoldDB" id="A0A7E5VHK7"/>
<dbReference type="Proteomes" id="UP000322000">
    <property type="component" value="Chromosome 5"/>
</dbReference>
<feature type="chain" id="PRO_5028985098" evidence="6">
    <location>
        <begin position="27"/>
        <end position="456"/>
    </location>
</feature>
<keyword evidence="2" id="KW-0378">Hydrolase</keyword>
<dbReference type="InterPro" id="IPR001254">
    <property type="entry name" value="Trypsin_dom"/>
</dbReference>
<dbReference type="InterPro" id="IPR009003">
    <property type="entry name" value="Peptidase_S1_PA"/>
</dbReference>
<evidence type="ECO:0000259" key="7">
    <source>
        <dbReference type="PROSITE" id="PS50240"/>
    </source>
</evidence>